<comment type="similarity">
    <text evidence="1">Belongs to the SEC6 family.</text>
</comment>
<keyword evidence="3" id="KW-0268">Exocytosis</keyword>
<evidence type="ECO:0000256" key="3">
    <source>
        <dbReference type="ARBA" id="ARBA00022483"/>
    </source>
</evidence>
<dbReference type="GO" id="GO:0006887">
    <property type="term" value="P:exocytosis"/>
    <property type="evidence" value="ECO:0007669"/>
    <property type="project" value="UniProtKB-KW"/>
</dbReference>
<dbReference type="VEuPathDB" id="MicrosporidiaDB:NAPIS_ORF00708"/>
<dbReference type="Gene3D" id="1.10.357.70">
    <property type="entry name" value="Exocyst complex component Sec6, C-terminal domain"/>
    <property type="match status" value="1"/>
</dbReference>
<dbReference type="InterPro" id="IPR010326">
    <property type="entry name" value="EXOC3/Sec6"/>
</dbReference>
<dbReference type="GO" id="GO:0051601">
    <property type="term" value="P:exocyst localization"/>
    <property type="evidence" value="ECO:0007669"/>
    <property type="project" value="TreeGrafter"/>
</dbReference>
<dbReference type="InterPro" id="IPR042532">
    <property type="entry name" value="EXOC3/Sec6_C"/>
</dbReference>
<name>T0L2E7_9MICR</name>
<dbReference type="EMBL" id="KE647103">
    <property type="protein sequence ID" value="EQB61717.1"/>
    <property type="molecule type" value="Genomic_DNA"/>
</dbReference>
<reference evidence="4 5" key="1">
    <citation type="journal article" date="2013" name="BMC Genomics">
        <title>Genome sequencing and comparative genomics of honey bee microsporidia, Nosema apis reveal novel insights into host-parasite interactions.</title>
        <authorList>
            <person name="Chen Yp."/>
            <person name="Pettis J.S."/>
            <person name="Zhao Y."/>
            <person name="Liu X."/>
            <person name="Tallon L.J."/>
            <person name="Sadzewicz L.D."/>
            <person name="Li R."/>
            <person name="Zheng H."/>
            <person name="Huang S."/>
            <person name="Zhang X."/>
            <person name="Hamilton M.C."/>
            <person name="Pernal S.F."/>
            <person name="Melathopoulos A.P."/>
            <person name="Yan X."/>
            <person name="Evans J.D."/>
        </authorList>
    </citation>
    <scope>NUCLEOTIDE SEQUENCE [LARGE SCALE GENOMIC DNA]</scope>
    <source>
        <strain evidence="4 5">BRL 01</strain>
    </source>
</reference>
<dbReference type="Gene3D" id="1.10.357.50">
    <property type="match status" value="1"/>
</dbReference>
<dbReference type="Proteomes" id="UP000053780">
    <property type="component" value="Unassembled WGS sequence"/>
</dbReference>
<gene>
    <name evidence="4" type="ORF">NAPIS_ORF00708</name>
</gene>
<organism evidence="4 5">
    <name type="scientific">Vairimorpha apis BRL 01</name>
    <dbReference type="NCBI Taxonomy" id="1037528"/>
    <lineage>
        <taxon>Eukaryota</taxon>
        <taxon>Fungi</taxon>
        <taxon>Fungi incertae sedis</taxon>
        <taxon>Microsporidia</taxon>
        <taxon>Nosematidae</taxon>
        <taxon>Vairimorpha</taxon>
    </lineage>
</organism>
<dbReference type="Pfam" id="PF06046">
    <property type="entry name" value="Sec6"/>
    <property type="match status" value="1"/>
</dbReference>
<evidence type="ECO:0000313" key="4">
    <source>
        <dbReference type="EMBL" id="EQB61717.1"/>
    </source>
</evidence>
<dbReference type="HOGENOM" id="CLU_025213_0_0_1"/>
<sequence>MFDLEFYNHDLNREDSIEVSKSINHIKKEILNFNCILLTITEDFMENFDQFPKITKIIEKEEKRDELTELAKEGETSTKLIPNEIYILYKKYIKRINKILKKNEKSSSLDAGEILAVIEFVGEYYENVEGIFKKISDSLGSRLLENEDQLLDKYTITAENKLKEWISNITKIEISKFFLRNEEISKDEEDKLISPGFVSLLQIIKMQLEPISFNKKIFAHITSTIIKFCNIFKDELVNAMEKDFKPSVQMKSKPGYEDFCIMFGNSGLKLTKYITSLPQCQSPEVRELGNTFISILRSSNFYLSNFILETCKPVLKDLFTNKWYDEDICKTLVITLKDFLQDYKATMSDYSFITFIHELSTSLACKYLIQLGNKDAKILDFCTVKLKQDFLKIKKALELFGEKEDILNSLQPILKIIPLIDCKSSDLFVEEVKSLKYVYPDIKRKFIKNIINKRRDLSEDEKNNLFLV</sequence>
<keyword evidence="5" id="KW-1185">Reference proteome</keyword>
<accession>T0L2E7</accession>
<proteinExistence type="inferred from homology"/>
<evidence type="ECO:0000256" key="1">
    <source>
        <dbReference type="ARBA" id="ARBA00009447"/>
    </source>
</evidence>
<dbReference type="PANTHER" id="PTHR21292:SF1">
    <property type="entry name" value="EXOCYST COMPLEX COMPONENT 3"/>
    <property type="match status" value="1"/>
</dbReference>
<dbReference type="GO" id="GO:0000149">
    <property type="term" value="F:SNARE binding"/>
    <property type="evidence" value="ECO:0007669"/>
    <property type="project" value="TreeGrafter"/>
</dbReference>
<dbReference type="OrthoDB" id="190098at2759"/>
<protein>
    <submittedName>
        <fullName evidence="4">Exocyst complex subunit sec6</fullName>
    </submittedName>
</protein>
<dbReference type="GO" id="GO:0000145">
    <property type="term" value="C:exocyst"/>
    <property type="evidence" value="ECO:0007669"/>
    <property type="project" value="InterPro"/>
</dbReference>
<evidence type="ECO:0000256" key="2">
    <source>
        <dbReference type="ARBA" id="ARBA00022448"/>
    </source>
</evidence>
<dbReference type="PANTHER" id="PTHR21292">
    <property type="entry name" value="EXOCYST COMPLEX COMPONENT SEC6-RELATED"/>
    <property type="match status" value="1"/>
</dbReference>
<dbReference type="AlphaFoldDB" id="T0L2E7"/>
<evidence type="ECO:0000313" key="5">
    <source>
        <dbReference type="Proteomes" id="UP000053780"/>
    </source>
</evidence>
<keyword evidence="2" id="KW-0813">Transport</keyword>